<keyword evidence="3" id="KW-1185">Reference proteome</keyword>
<accession>A0ABY7HC95</accession>
<proteinExistence type="predicted"/>
<evidence type="ECO:0000313" key="3">
    <source>
        <dbReference type="Proteomes" id="UP001164459"/>
    </source>
</evidence>
<reference evidence="2" key="1">
    <citation type="submission" date="2022-11" db="EMBL/GenBank/DDBJ databases">
        <title>Minimal conservation of predation-associated metabolite biosynthetic gene clusters underscores biosynthetic potential of Myxococcota including descriptions for ten novel species: Archangium lansinium sp. nov., Myxococcus landrumus sp. nov., Nannocystis bai.</title>
        <authorList>
            <person name="Ahearne A."/>
            <person name="Stevens C."/>
            <person name="Dowd S."/>
        </authorList>
    </citation>
    <scope>NUCLEOTIDE SEQUENCE</scope>
    <source>
        <strain evidence="2">Fl3</strain>
    </source>
</reference>
<feature type="compositionally biased region" description="Polar residues" evidence="1">
    <location>
        <begin position="95"/>
        <end position="106"/>
    </location>
</feature>
<name>A0ABY7HC95_9BACT</name>
<dbReference type="Proteomes" id="UP001164459">
    <property type="component" value="Chromosome"/>
</dbReference>
<feature type="region of interest" description="Disordered" evidence="1">
    <location>
        <begin position="95"/>
        <end position="118"/>
    </location>
</feature>
<evidence type="ECO:0000313" key="2">
    <source>
        <dbReference type="EMBL" id="WAS96884.1"/>
    </source>
</evidence>
<feature type="region of interest" description="Disordered" evidence="1">
    <location>
        <begin position="1"/>
        <end position="32"/>
    </location>
</feature>
<organism evidence="2 3">
    <name type="scientific">Nannocystis punicea</name>
    <dbReference type="NCBI Taxonomy" id="2995304"/>
    <lineage>
        <taxon>Bacteria</taxon>
        <taxon>Pseudomonadati</taxon>
        <taxon>Myxococcota</taxon>
        <taxon>Polyangia</taxon>
        <taxon>Nannocystales</taxon>
        <taxon>Nannocystaceae</taxon>
        <taxon>Nannocystis</taxon>
    </lineage>
</organism>
<sequence>MGSELSPSTSEQRGQGLPGSLGIYSIVGDRPPTLVGERSDGPFVFIAPEALQMGTEAAPVAGSTMKRFDSSPALEPKSEILPPAIIFVTQMVSQPNASGSDSSVPPNNLVAPPNTLEP</sequence>
<protein>
    <submittedName>
        <fullName evidence="2">Uncharacterized protein</fullName>
    </submittedName>
</protein>
<feature type="compositionally biased region" description="Polar residues" evidence="1">
    <location>
        <begin position="1"/>
        <end position="13"/>
    </location>
</feature>
<evidence type="ECO:0000256" key="1">
    <source>
        <dbReference type="SAM" id="MobiDB-lite"/>
    </source>
</evidence>
<dbReference type="EMBL" id="CP114040">
    <property type="protein sequence ID" value="WAS96884.1"/>
    <property type="molecule type" value="Genomic_DNA"/>
</dbReference>
<dbReference type="RefSeq" id="WP_269039247.1">
    <property type="nucleotide sequence ID" value="NZ_CP114040.1"/>
</dbReference>
<gene>
    <name evidence="2" type="ORF">O0S08_12110</name>
</gene>